<sequence length="271" mass="30915">MATLDGRPVLTRKQLAGTYELSLTHLERLYREREANGHPEAAGTINRALVWYAADWHQWYQRHTDVSGLESRADLHDRTGLGLSTLQLLWRDRKSNGHPEPEKTIGNTMYWNPKTWDTWYEGYKADQQWRTNVDLSGNAEDLISLSEAARVLGMEPTSITKYPVRPPKYWPAPAEETTTDKGFVKRKYRRGDIWTYAERRERGGGRPAGTTKTDRRYPYDGDPRLDQARAVVKANPETPAAQLAGQLAHEHGGTAGTWSHIVRSARQHPED</sequence>
<name>A0ABS1PC21_9ACTN</name>
<reference evidence="2 3" key="1">
    <citation type="submission" date="2021-01" db="EMBL/GenBank/DDBJ databases">
        <title>WGS of actinomycetes isolated from Thailand.</title>
        <authorList>
            <person name="Thawai C."/>
        </authorList>
    </citation>
    <scope>NUCLEOTIDE SEQUENCE [LARGE SCALE GENOMIC DNA]</scope>
    <source>
        <strain evidence="2 3">CH5-8</strain>
    </source>
</reference>
<dbReference type="EMBL" id="JAERRH010000023">
    <property type="protein sequence ID" value="MBL1109719.1"/>
    <property type="molecule type" value="Genomic_DNA"/>
</dbReference>
<protein>
    <submittedName>
        <fullName evidence="2">Uncharacterized protein</fullName>
    </submittedName>
</protein>
<dbReference type="Proteomes" id="UP000621386">
    <property type="component" value="Unassembled WGS sequence"/>
</dbReference>
<evidence type="ECO:0000313" key="3">
    <source>
        <dbReference type="Proteomes" id="UP000621386"/>
    </source>
</evidence>
<dbReference type="RefSeq" id="WP_201826120.1">
    <property type="nucleotide sequence ID" value="NZ_JAERRH010000023.1"/>
</dbReference>
<keyword evidence="3" id="KW-1185">Reference proteome</keyword>
<proteinExistence type="predicted"/>
<evidence type="ECO:0000313" key="2">
    <source>
        <dbReference type="EMBL" id="MBL1109719.1"/>
    </source>
</evidence>
<evidence type="ECO:0000256" key="1">
    <source>
        <dbReference type="SAM" id="MobiDB-lite"/>
    </source>
</evidence>
<feature type="compositionally biased region" description="Basic and acidic residues" evidence="1">
    <location>
        <begin position="212"/>
        <end position="221"/>
    </location>
</feature>
<feature type="region of interest" description="Disordered" evidence="1">
    <location>
        <begin position="200"/>
        <end position="221"/>
    </location>
</feature>
<gene>
    <name evidence="2" type="ORF">JK361_34950</name>
</gene>
<organism evidence="2 3">
    <name type="scientific">Streptomyces musisoli</name>
    <dbReference type="NCBI Taxonomy" id="2802280"/>
    <lineage>
        <taxon>Bacteria</taxon>
        <taxon>Bacillati</taxon>
        <taxon>Actinomycetota</taxon>
        <taxon>Actinomycetes</taxon>
        <taxon>Kitasatosporales</taxon>
        <taxon>Streptomycetaceae</taxon>
        <taxon>Streptomyces</taxon>
    </lineage>
</organism>
<comment type="caution">
    <text evidence="2">The sequence shown here is derived from an EMBL/GenBank/DDBJ whole genome shotgun (WGS) entry which is preliminary data.</text>
</comment>
<accession>A0ABS1PC21</accession>